<gene>
    <name evidence="4" type="primary">LOC104746858</name>
</gene>
<dbReference type="InterPro" id="IPR002925">
    <property type="entry name" value="Dienelactn_hydro"/>
</dbReference>
<proteinExistence type="predicted"/>
<accession>A0ABM0W793</accession>
<dbReference type="Pfam" id="PF01738">
    <property type="entry name" value="DLH"/>
    <property type="match status" value="1"/>
</dbReference>
<dbReference type="PANTHER" id="PTHR17630">
    <property type="entry name" value="DIENELACTONE HYDROLASE"/>
    <property type="match status" value="1"/>
</dbReference>
<evidence type="ECO:0000313" key="3">
    <source>
        <dbReference type="Proteomes" id="UP000694864"/>
    </source>
</evidence>
<dbReference type="RefSeq" id="XP_010466702.1">
    <property type="nucleotide sequence ID" value="XM_010468400.2"/>
</dbReference>
<sequence length="250" mass="27575">MSGHHHQCTENPPNLDPNSGSGHVEKLGNLDTYVSGSTHSKLAVLLVSHVFGYETPNLRFQNLYLISLKLADKVAEAGFYAVVPDFFHGDPYNPENQDRPLPIWIKDHGQEKGFEESKPIVEALKNKGITSIGAAGFCWGAKVAVELAKQKLVDATVLLHPSRVTVDDIKGVNIPIAVLGAELDQVSPPELVRQFEDVLASKPEVKSFVKIFPSVKHGWTVRYNENDPSEVEAAEEAHKDMLAWLTNHVK</sequence>
<feature type="region of interest" description="Disordered" evidence="1">
    <location>
        <begin position="1"/>
        <end position="23"/>
    </location>
</feature>
<dbReference type="Gene3D" id="3.40.50.1820">
    <property type="entry name" value="alpha/beta hydrolase"/>
    <property type="match status" value="1"/>
</dbReference>
<dbReference type="SUPFAM" id="SSF53474">
    <property type="entry name" value="alpha/beta-Hydrolases"/>
    <property type="match status" value="1"/>
</dbReference>
<reference evidence="3" key="1">
    <citation type="journal article" date="2014" name="Nat. Commun.">
        <title>The emerging biofuel crop Camelina sativa retains a highly undifferentiated hexaploid genome structure.</title>
        <authorList>
            <person name="Kagale S."/>
            <person name="Koh C."/>
            <person name="Nixon J."/>
            <person name="Bollina V."/>
            <person name="Clarke W.E."/>
            <person name="Tuteja R."/>
            <person name="Spillane C."/>
            <person name="Robinson S.J."/>
            <person name="Links M.G."/>
            <person name="Clarke C."/>
            <person name="Higgins E.E."/>
            <person name="Huebert T."/>
            <person name="Sharpe A.G."/>
            <person name="Parkin I.A."/>
        </authorList>
    </citation>
    <scope>NUCLEOTIDE SEQUENCE [LARGE SCALE GENOMIC DNA]</scope>
    <source>
        <strain evidence="3">cv. DH55</strain>
    </source>
</reference>
<evidence type="ECO:0000259" key="2">
    <source>
        <dbReference type="Pfam" id="PF01738"/>
    </source>
</evidence>
<dbReference type="PANTHER" id="PTHR17630:SF91">
    <property type="entry name" value="ALPHA_BETA-HYDROLASES SUPERFAMILY PROTEIN"/>
    <property type="match status" value="1"/>
</dbReference>
<feature type="compositionally biased region" description="Polar residues" evidence="1">
    <location>
        <begin position="9"/>
        <end position="21"/>
    </location>
</feature>
<dbReference type="Proteomes" id="UP000694864">
    <property type="component" value="Chromosome 15"/>
</dbReference>
<name>A0ABM0W793_CAMSA</name>
<evidence type="ECO:0000313" key="4">
    <source>
        <dbReference type="RefSeq" id="XP_010466702.1"/>
    </source>
</evidence>
<organism evidence="3 4">
    <name type="scientific">Camelina sativa</name>
    <name type="common">False flax</name>
    <name type="synonym">Myagrum sativum</name>
    <dbReference type="NCBI Taxonomy" id="90675"/>
    <lineage>
        <taxon>Eukaryota</taxon>
        <taxon>Viridiplantae</taxon>
        <taxon>Streptophyta</taxon>
        <taxon>Embryophyta</taxon>
        <taxon>Tracheophyta</taxon>
        <taxon>Spermatophyta</taxon>
        <taxon>Magnoliopsida</taxon>
        <taxon>eudicotyledons</taxon>
        <taxon>Gunneridae</taxon>
        <taxon>Pentapetalae</taxon>
        <taxon>rosids</taxon>
        <taxon>malvids</taxon>
        <taxon>Brassicales</taxon>
        <taxon>Brassicaceae</taxon>
        <taxon>Camelineae</taxon>
        <taxon>Camelina</taxon>
    </lineage>
</organism>
<keyword evidence="3" id="KW-1185">Reference proteome</keyword>
<feature type="domain" description="Dienelactone hydrolase" evidence="2">
    <location>
        <begin position="30"/>
        <end position="248"/>
    </location>
</feature>
<dbReference type="InterPro" id="IPR029058">
    <property type="entry name" value="AB_hydrolase_fold"/>
</dbReference>
<protein>
    <submittedName>
        <fullName evidence="4">Endo-1,31,4-beta-D-glucanase isoform X1</fullName>
    </submittedName>
</protein>
<evidence type="ECO:0000256" key="1">
    <source>
        <dbReference type="SAM" id="MobiDB-lite"/>
    </source>
</evidence>
<reference evidence="4" key="2">
    <citation type="submission" date="2025-08" db="UniProtKB">
        <authorList>
            <consortium name="RefSeq"/>
        </authorList>
    </citation>
    <scope>IDENTIFICATION</scope>
    <source>
        <tissue evidence="4">Leaf</tissue>
    </source>
</reference>
<dbReference type="GeneID" id="104746858"/>